<evidence type="ECO:0000256" key="3">
    <source>
        <dbReference type="ARBA" id="ARBA00022989"/>
    </source>
</evidence>
<sequence length="276" mass="30931">MKEATPQMNKPSTIEEVLTNRTRPKSPTAIQASATFAWRALLRIRYVPEQLFDVTIFPIIFLLMFTYLFGGAISGSTGEYLNFVLPGILVMTVSMITMYTGLDLNKDIEKGVFDRFRSLPIWQPSVLVGALLVDTLRYLIASTIMVTLGYILGFRPEAGFSGVIMGVAILLLFSFSLSWIWTMLGIIVRSEKALMGISMMFLFPLTFLSSVFVDPSTMPNWLQKFVDINPITFVVDAVRTLIHGSEANGDVMIVIYISIALIVIFGPLTMYFFKNK</sequence>
<feature type="transmembrane region" description="Helical" evidence="5">
    <location>
        <begin position="125"/>
        <end position="152"/>
    </location>
</feature>
<comment type="caution">
    <text evidence="7">The sequence shown here is derived from an EMBL/GenBank/DDBJ whole genome shotgun (WGS) entry which is preliminary data.</text>
</comment>
<dbReference type="InterPro" id="IPR000412">
    <property type="entry name" value="ABC_2_transport"/>
</dbReference>
<name>A0A6N7R207_9BACI</name>
<reference evidence="7 8" key="1">
    <citation type="submission" date="2019-10" db="EMBL/GenBank/DDBJ databases">
        <title>Gracilibacillus salitolerans sp. nov., a moderate halophile isolated from a saline soil in northwest China.</title>
        <authorList>
            <person name="Gan L."/>
        </authorList>
    </citation>
    <scope>NUCLEOTIDE SEQUENCE [LARGE SCALE GENOMIC DNA]</scope>
    <source>
        <strain evidence="7 8">TP2-8</strain>
    </source>
</reference>
<proteinExistence type="inferred from homology"/>
<dbReference type="Proteomes" id="UP000435187">
    <property type="component" value="Unassembled WGS sequence"/>
</dbReference>
<organism evidence="7 8">
    <name type="scientific">Gracilibacillus thailandensis</name>
    <dbReference type="NCBI Taxonomy" id="563735"/>
    <lineage>
        <taxon>Bacteria</taxon>
        <taxon>Bacillati</taxon>
        <taxon>Bacillota</taxon>
        <taxon>Bacilli</taxon>
        <taxon>Bacillales</taxon>
        <taxon>Bacillaceae</taxon>
        <taxon>Gracilibacillus</taxon>
    </lineage>
</organism>
<evidence type="ECO:0000313" key="8">
    <source>
        <dbReference type="Proteomes" id="UP000435187"/>
    </source>
</evidence>
<dbReference type="AlphaFoldDB" id="A0A6N7R207"/>
<dbReference type="PIRSF" id="PIRSF006648">
    <property type="entry name" value="DrrB"/>
    <property type="match status" value="1"/>
</dbReference>
<keyword evidence="5" id="KW-0813">Transport</keyword>
<dbReference type="PANTHER" id="PTHR43229">
    <property type="entry name" value="NODULATION PROTEIN J"/>
    <property type="match status" value="1"/>
</dbReference>
<keyword evidence="8" id="KW-1185">Reference proteome</keyword>
<accession>A0A6N7R207</accession>
<feature type="transmembrane region" description="Helical" evidence="5">
    <location>
        <begin position="193"/>
        <end position="213"/>
    </location>
</feature>
<evidence type="ECO:0000259" key="6">
    <source>
        <dbReference type="PROSITE" id="PS51012"/>
    </source>
</evidence>
<feature type="domain" description="ABC transmembrane type-2" evidence="6">
    <location>
        <begin position="49"/>
        <end position="276"/>
    </location>
</feature>
<dbReference type="PROSITE" id="PS51012">
    <property type="entry name" value="ABC_TM2"/>
    <property type="match status" value="1"/>
</dbReference>
<comment type="similarity">
    <text evidence="5">Belongs to the ABC-2 integral membrane protein family.</text>
</comment>
<feature type="transmembrane region" description="Helical" evidence="5">
    <location>
        <begin position="158"/>
        <end position="181"/>
    </location>
</feature>
<evidence type="ECO:0000313" key="7">
    <source>
        <dbReference type="EMBL" id="MRI67431.1"/>
    </source>
</evidence>
<gene>
    <name evidence="7" type="ORF">GH885_14000</name>
</gene>
<protein>
    <recommendedName>
        <fullName evidence="5">Transport permease protein</fullName>
    </recommendedName>
</protein>
<keyword evidence="5" id="KW-1003">Cell membrane</keyword>
<evidence type="ECO:0000256" key="2">
    <source>
        <dbReference type="ARBA" id="ARBA00022692"/>
    </source>
</evidence>
<dbReference type="GO" id="GO:0043190">
    <property type="term" value="C:ATP-binding cassette (ABC) transporter complex"/>
    <property type="evidence" value="ECO:0007669"/>
    <property type="project" value="InterPro"/>
</dbReference>
<dbReference type="GO" id="GO:0140359">
    <property type="term" value="F:ABC-type transporter activity"/>
    <property type="evidence" value="ECO:0007669"/>
    <property type="project" value="InterPro"/>
</dbReference>
<dbReference type="Pfam" id="PF01061">
    <property type="entry name" value="ABC2_membrane"/>
    <property type="match status" value="1"/>
</dbReference>
<feature type="transmembrane region" description="Helical" evidence="5">
    <location>
        <begin position="51"/>
        <end position="74"/>
    </location>
</feature>
<keyword evidence="3 5" id="KW-1133">Transmembrane helix</keyword>
<keyword evidence="2 5" id="KW-0812">Transmembrane</keyword>
<dbReference type="InterPro" id="IPR051784">
    <property type="entry name" value="Nod_factor_ABC_transporter"/>
</dbReference>
<feature type="transmembrane region" description="Helical" evidence="5">
    <location>
        <begin position="80"/>
        <end position="104"/>
    </location>
</feature>
<dbReference type="InterPro" id="IPR013525">
    <property type="entry name" value="ABC2_TM"/>
</dbReference>
<evidence type="ECO:0000256" key="1">
    <source>
        <dbReference type="ARBA" id="ARBA00004141"/>
    </source>
</evidence>
<dbReference type="InterPro" id="IPR047817">
    <property type="entry name" value="ABC2_TM_bact-type"/>
</dbReference>
<feature type="transmembrane region" description="Helical" evidence="5">
    <location>
        <begin position="253"/>
        <end position="273"/>
    </location>
</feature>
<dbReference type="PANTHER" id="PTHR43229:SF2">
    <property type="entry name" value="NODULATION PROTEIN J"/>
    <property type="match status" value="1"/>
</dbReference>
<dbReference type="EMBL" id="WJEE01000032">
    <property type="protein sequence ID" value="MRI67431.1"/>
    <property type="molecule type" value="Genomic_DNA"/>
</dbReference>
<evidence type="ECO:0000256" key="4">
    <source>
        <dbReference type="ARBA" id="ARBA00023136"/>
    </source>
</evidence>
<keyword evidence="4 5" id="KW-0472">Membrane</keyword>
<comment type="subcellular location">
    <subcellularLocation>
        <location evidence="5">Cell membrane</location>
        <topology evidence="5">Multi-pass membrane protein</topology>
    </subcellularLocation>
    <subcellularLocation>
        <location evidence="1">Membrane</location>
        <topology evidence="1">Multi-pass membrane protein</topology>
    </subcellularLocation>
</comment>
<evidence type="ECO:0000256" key="5">
    <source>
        <dbReference type="RuleBase" id="RU361157"/>
    </source>
</evidence>